<evidence type="ECO:0000313" key="3">
    <source>
        <dbReference type="Proteomes" id="UP001605036"/>
    </source>
</evidence>
<evidence type="ECO:0000256" key="1">
    <source>
        <dbReference type="SAM" id="MobiDB-lite"/>
    </source>
</evidence>
<keyword evidence="3" id="KW-1185">Reference proteome</keyword>
<dbReference type="EMBL" id="JBHFFA010000006">
    <property type="protein sequence ID" value="KAL2622953.1"/>
    <property type="molecule type" value="Genomic_DNA"/>
</dbReference>
<feature type="region of interest" description="Disordered" evidence="1">
    <location>
        <begin position="1"/>
        <end position="33"/>
    </location>
</feature>
<feature type="region of interest" description="Disordered" evidence="1">
    <location>
        <begin position="195"/>
        <end position="254"/>
    </location>
</feature>
<organism evidence="2 3">
    <name type="scientific">Riccia fluitans</name>
    <dbReference type="NCBI Taxonomy" id="41844"/>
    <lineage>
        <taxon>Eukaryota</taxon>
        <taxon>Viridiplantae</taxon>
        <taxon>Streptophyta</taxon>
        <taxon>Embryophyta</taxon>
        <taxon>Marchantiophyta</taxon>
        <taxon>Marchantiopsida</taxon>
        <taxon>Marchantiidae</taxon>
        <taxon>Marchantiales</taxon>
        <taxon>Ricciaceae</taxon>
        <taxon>Riccia</taxon>
    </lineage>
</organism>
<dbReference type="Proteomes" id="UP001605036">
    <property type="component" value="Unassembled WGS sequence"/>
</dbReference>
<evidence type="ECO:0000313" key="2">
    <source>
        <dbReference type="EMBL" id="KAL2622953.1"/>
    </source>
</evidence>
<name>A0ABD1Y8C6_9MARC</name>
<accession>A0ABD1Y8C6</accession>
<sequence length="349" mass="38464">MNIIAKSQEQAEYDVRQTSPSRESQAADSKSSEGILRPDVLSLGFHAFDDPFDSERILLLHVSSSEKDGSDEIFFFHHEGMALLFGVGVPHSKVMLKSDTGGIAVYEVGETVWTQLWMSTKSPIGSLILVDSKPRIEDVHAFQGAVLDGVHTSHVQEARSRSSSEQHLSLSPQQNLLFPFASFFERLHVKSLVGSSGDTGSGELPTKTNKNRGVDKLDGNSRSTASTDDRGVDKLDGNSRSTASTDVEDELESEPELLQVTVVINLDPNTCTCTWIQGKEHENEASIPGHMIKPVLTLKFFKEQNGDQTLKGFDSTLKVEFFMKGERNWTILRSLDGIMINSNYPSDAC</sequence>
<dbReference type="AlphaFoldDB" id="A0ABD1Y8C6"/>
<protein>
    <submittedName>
        <fullName evidence="2">Uncharacterized protein</fullName>
    </submittedName>
</protein>
<feature type="compositionally biased region" description="Basic and acidic residues" evidence="1">
    <location>
        <begin position="227"/>
        <end position="237"/>
    </location>
</feature>
<comment type="caution">
    <text evidence="2">The sequence shown here is derived from an EMBL/GenBank/DDBJ whole genome shotgun (WGS) entry which is preliminary data.</text>
</comment>
<feature type="compositionally biased region" description="Polar residues" evidence="1">
    <location>
        <begin position="1"/>
        <end position="29"/>
    </location>
</feature>
<reference evidence="2 3" key="1">
    <citation type="submission" date="2024-09" db="EMBL/GenBank/DDBJ databases">
        <title>Chromosome-scale assembly of Riccia fluitans.</title>
        <authorList>
            <person name="Paukszto L."/>
            <person name="Sawicki J."/>
            <person name="Karawczyk K."/>
            <person name="Piernik-Szablinska J."/>
            <person name="Szczecinska M."/>
            <person name="Mazdziarz M."/>
        </authorList>
    </citation>
    <scope>NUCLEOTIDE SEQUENCE [LARGE SCALE GENOMIC DNA]</scope>
    <source>
        <strain evidence="2">Rf_01</strain>
        <tissue evidence="2">Aerial parts of the thallus</tissue>
    </source>
</reference>
<gene>
    <name evidence="2" type="ORF">R1flu_003158</name>
</gene>
<proteinExistence type="predicted"/>